<evidence type="ECO:0000256" key="3">
    <source>
        <dbReference type="ARBA" id="ARBA00022692"/>
    </source>
</evidence>
<evidence type="ECO:0000313" key="9">
    <source>
        <dbReference type="Proteomes" id="UP001589628"/>
    </source>
</evidence>
<protein>
    <submittedName>
        <fullName evidence="8">DMT family transporter</fullName>
    </submittedName>
</protein>
<dbReference type="InterPro" id="IPR051258">
    <property type="entry name" value="Diverse_Substrate_Transporter"/>
</dbReference>
<gene>
    <name evidence="8" type="ORF">ACFFLH_02130</name>
</gene>
<evidence type="ECO:0000256" key="4">
    <source>
        <dbReference type="ARBA" id="ARBA00022989"/>
    </source>
</evidence>
<feature type="transmembrane region" description="Helical" evidence="6">
    <location>
        <begin position="215"/>
        <end position="233"/>
    </location>
</feature>
<feature type="transmembrane region" description="Helical" evidence="6">
    <location>
        <begin position="129"/>
        <end position="145"/>
    </location>
</feature>
<dbReference type="Proteomes" id="UP001589628">
    <property type="component" value="Unassembled WGS sequence"/>
</dbReference>
<evidence type="ECO:0000256" key="5">
    <source>
        <dbReference type="ARBA" id="ARBA00023136"/>
    </source>
</evidence>
<reference evidence="8 9" key="1">
    <citation type="submission" date="2024-09" db="EMBL/GenBank/DDBJ databases">
        <authorList>
            <person name="Sun Q."/>
            <person name="Mori K."/>
        </authorList>
    </citation>
    <scope>NUCLEOTIDE SEQUENCE [LARGE SCALE GENOMIC DNA]</scope>
    <source>
        <strain evidence="8 9">ATCC 51285</strain>
    </source>
</reference>
<dbReference type="PANTHER" id="PTHR42920">
    <property type="entry name" value="OS03G0707200 PROTEIN-RELATED"/>
    <property type="match status" value="1"/>
</dbReference>
<dbReference type="SUPFAM" id="SSF103481">
    <property type="entry name" value="Multidrug resistance efflux transporter EmrE"/>
    <property type="match status" value="2"/>
</dbReference>
<proteinExistence type="predicted"/>
<keyword evidence="2" id="KW-1003">Cell membrane</keyword>
<dbReference type="Gene3D" id="1.10.3730.20">
    <property type="match status" value="1"/>
</dbReference>
<dbReference type="Pfam" id="PF00892">
    <property type="entry name" value="EamA"/>
    <property type="match status" value="2"/>
</dbReference>
<feature type="transmembrane region" description="Helical" evidence="6">
    <location>
        <begin position="104"/>
        <end position="122"/>
    </location>
</feature>
<feature type="transmembrane region" description="Helical" evidence="6">
    <location>
        <begin position="245"/>
        <end position="265"/>
    </location>
</feature>
<dbReference type="InterPro" id="IPR000620">
    <property type="entry name" value="EamA_dom"/>
</dbReference>
<feature type="transmembrane region" description="Helical" evidence="6">
    <location>
        <begin position="271"/>
        <end position="295"/>
    </location>
</feature>
<feature type="domain" description="EamA" evidence="7">
    <location>
        <begin position="8"/>
        <end position="145"/>
    </location>
</feature>
<keyword evidence="9" id="KW-1185">Reference proteome</keyword>
<comment type="subcellular location">
    <subcellularLocation>
        <location evidence="1">Cell membrane</location>
        <topology evidence="1">Multi-pass membrane protein</topology>
    </subcellularLocation>
</comment>
<feature type="transmembrane region" description="Helical" evidence="6">
    <location>
        <begin position="157"/>
        <end position="176"/>
    </location>
</feature>
<dbReference type="InterPro" id="IPR037185">
    <property type="entry name" value="EmrE-like"/>
</dbReference>
<comment type="caution">
    <text evidence="8">The sequence shown here is derived from an EMBL/GenBank/DDBJ whole genome shotgun (WGS) entry which is preliminary data.</text>
</comment>
<organism evidence="8 9">
    <name type="scientific">Balneatrix alpica</name>
    <dbReference type="NCBI Taxonomy" id="75684"/>
    <lineage>
        <taxon>Bacteria</taxon>
        <taxon>Pseudomonadati</taxon>
        <taxon>Pseudomonadota</taxon>
        <taxon>Gammaproteobacteria</taxon>
        <taxon>Oceanospirillales</taxon>
        <taxon>Balneatrichaceae</taxon>
        <taxon>Balneatrix</taxon>
    </lineage>
</organism>
<dbReference type="RefSeq" id="WP_027313190.1">
    <property type="nucleotide sequence ID" value="NZ_JBHLZN010000001.1"/>
</dbReference>
<feature type="transmembrane region" description="Helical" evidence="6">
    <location>
        <begin position="183"/>
        <end position="203"/>
    </location>
</feature>
<keyword evidence="4 6" id="KW-1133">Transmembrane helix</keyword>
<dbReference type="PANTHER" id="PTHR42920:SF5">
    <property type="entry name" value="EAMA DOMAIN-CONTAINING PROTEIN"/>
    <property type="match status" value="1"/>
</dbReference>
<sequence>MRTSTLKADGLLLFTAAIWGLAFVAQRLGLEHLGPYSFNFARFLLGALSLVPVLWLFGKRMEPRISTERPLAYLYGGGLAAGLLLFIGSSFQQVGLLYTTAGKAGFITGLYLIFVPILGLLWKMKTHGNTWLGALLAVGGLYLLSVTEEFTIMYGDLLELIGAVFWAGHVLLIGWLSPKVNVLKLSLVQIVVCMLLSLAVALVREDLNWAGIQAAWQPIAYAGILSVGVAYTLQIIGQREAPASHAAIILSLEAVFAVLGGWLLLSEELGLRGTLGCSLMLAGMLLSQFSLPLLFKRKKSAEPATT</sequence>
<feature type="transmembrane region" description="Helical" evidence="6">
    <location>
        <begin position="70"/>
        <end position="92"/>
    </location>
</feature>
<feature type="domain" description="EamA" evidence="7">
    <location>
        <begin position="154"/>
        <end position="286"/>
    </location>
</feature>
<name>A0ABV5ZAG4_9GAMM</name>
<evidence type="ECO:0000256" key="1">
    <source>
        <dbReference type="ARBA" id="ARBA00004651"/>
    </source>
</evidence>
<dbReference type="EMBL" id="JBHLZN010000001">
    <property type="protein sequence ID" value="MFB9885211.1"/>
    <property type="molecule type" value="Genomic_DNA"/>
</dbReference>
<evidence type="ECO:0000259" key="7">
    <source>
        <dbReference type="Pfam" id="PF00892"/>
    </source>
</evidence>
<evidence type="ECO:0000313" key="8">
    <source>
        <dbReference type="EMBL" id="MFB9885211.1"/>
    </source>
</evidence>
<feature type="transmembrane region" description="Helical" evidence="6">
    <location>
        <begin position="39"/>
        <end position="58"/>
    </location>
</feature>
<keyword evidence="5 6" id="KW-0472">Membrane</keyword>
<evidence type="ECO:0000256" key="6">
    <source>
        <dbReference type="SAM" id="Phobius"/>
    </source>
</evidence>
<accession>A0ABV5ZAG4</accession>
<evidence type="ECO:0000256" key="2">
    <source>
        <dbReference type="ARBA" id="ARBA00022475"/>
    </source>
</evidence>
<keyword evidence="3 6" id="KW-0812">Transmembrane</keyword>